<dbReference type="Pfam" id="PF25164">
    <property type="entry name" value="CoiA_N"/>
    <property type="match status" value="1"/>
</dbReference>
<protein>
    <submittedName>
        <fullName evidence="3">Competence protein CoiA family protein</fullName>
    </submittedName>
</protein>
<dbReference type="RefSeq" id="WP_275246627.1">
    <property type="nucleotide sequence ID" value="NZ_BAABDX010000001.1"/>
</dbReference>
<sequence>MEFHGENVNILALVTPLCRKGIGRFSNGILNSRATVTQHVPPRYSSKDANLVYGVDSLGVMRHISEVERGDACGCKCPACDAPLTARKGQDNVHHFGHQASTSCSNAPETALHRLGKEIVATKLCLVLPEVRAEFNGEANVLHKAGPISFDKAIQEARHLQNVVPDLYVERDGHRLLVEIYVTHACDELKRAELKSRGIATLEIDLSRFPRNASRAQVEEAVLEKAGRYWVYHPKIDAEVEAMRTMYLAKLDAQRLRFEKEVADCLRRYDLGLKELANRTVEPFNVDGEFFRIGLGAHVGCSVGGAGGFLVTEQEWQFAILRTFLPEDVQPLSYRTKAFFEWLKKQQWIRAGFQYIRPELEDAARGHNDQFRSPYRTVETYLDELVERGVLQKHRSYSLSTNLVDDLLDLRTLDQRKASRRKSLSERIEKILASLPEHERGDLTVKSWMTLPQDGGKSFDAVIEDDDEIFDDMIGPLRKIEAMMFRKGPSVLQALGLPIEHEQERQMEARRLEAEAKELEKAEALRVAAEKRGEKLQSTASAHGDEWASWIETAHPSLDGKTPLAAAVEGEDGLNQALALLLHALDKRARERSKAEEIHRWQTALGREVLTILGSAAQPFLNSPYPLGASGRKFRPRDYCMSEATFRECVELAKDVLKKRR</sequence>
<dbReference type="EMBL" id="CP113162">
    <property type="protein sequence ID" value="WEF51006.1"/>
    <property type="molecule type" value="Genomic_DNA"/>
</dbReference>
<evidence type="ECO:0000313" key="3">
    <source>
        <dbReference type="EMBL" id="WEF51006.1"/>
    </source>
</evidence>
<keyword evidence="1" id="KW-0175">Coiled coil</keyword>
<accession>A0ABY8BPV8</accession>
<keyword evidence="4" id="KW-1185">Reference proteome</keyword>
<evidence type="ECO:0000259" key="2">
    <source>
        <dbReference type="Pfam" id="PF25164"/>
    </source>
</evidence>
<evidence type="ECO:0000256" key="1">
    <source>
        <dbReference type="SAM" id="Coils"/>
    </source>
</evidence>
<name>A0ABY8BPV8_AFICR</name>
<dbReference type="InterPro" id="IPR057253">
    <property type="entry name" value="CoiA-like_N"/>
</dbReference>
<proteinExistence type="predicted"/>
<feature type="coiled-coil region" evidence="1">
    <location>
        <begin position="502"/>
        <end position="539"/>
    </location>
</feature>
<reference evidence="3 4" key="1">
    <citation type="submission" date="2022-11" db="EMBL/GenBank/DDBJ databases">
        <authorList>
            <person name="Siebert D."/>
            <person name="Busche T."/>
            <person name="Saydam E."/>
            <person name="Kalinowski J."/>
            <person name="Ruckert C."/>
            <person name="Blombach B."/>
        </authorList>
    </citation>
    <scope>NUCLEOTIDE SEQUENCE [LARGE SCALE GENOMIC DNA]</scope>
    <source>
        <strain evidence="3 4">DSM 1083</strain>
    </source>
</reference>
<gene>
    <name evidence="3" type="ORF">AFIC_002568</name>
</gene>
<feature type="domain" description="Competence protein CoiA-like N-terminal" evidence="2">
    <location>
        <begin position="76"/>
        <end position="105"/>
    </location>
</feature>
<evidence type="ECO:0000313" key="4">
    <source>
        <dbReference type="Proteomes" id="UP001213907"/>
    </source>
</evidence>
<dbReference type="Proteomes" id="UP001213907">
    <property type="component" value="Chromosome"/>
</dbReference>
<organism evidence="3 4">
    <name type="scientific">Afipia carboxydohydrogena</name>
    <name type="common">Pseudomonas carboxydohydrogena</name>
    <dbReference type="NCBI Taxonomy" id="290"/>
    <lineage>
        <taxon>Bacteria</taxon>
        <taxon>Pseudomonadati</taxon>
        <taxon>Pseudomonadota</taxon>
        <taxon>Alphaproteobacteria</taxon>
        <taxon>Hyphomicrobiales</taxon>
        <taxon>Nitrobacteraceae</taxon>
        <taxon>Afipia</taxon>
    </lineage>
</organism>